<keyword evidence="1" id="KW-0812">Transmembrane</keyword>
<protein>
    <submittedName>
        <fullName evidence="2">Uncharacterized protein</fullName>
    </submittedName>
</protein>
<feature type="transmembrane region" description="Helical" evidence="1">
    <location>
        <begin position="195"/>
        <end position="214"/>
    </location>
</feature>
<gene>
    <name evidence="2" type="ORF">GCM10008905_19990</name>
</gene>
<sequence>MKKIDYLCYFIVILTLITALVGIFYSTGGSRFVVQNIYGEIIELYGDGIYKYNSVLKAGGNKGTDLMTLIVAIVFAFFTALSKSSAKYKFWQAGALAGLLYYSSCLAFGVTFNRLFPIYVLLFSSCLFAMIFLINGLIKEDNLPQSLKDKSLKGTAIFLMVSGSSVLVWLEFILPAVITGQPLSIIEIYTTEPTFVLDLAIILPTYLGCGIALLKKKTIGYKLTPVLLTFITIIGFTVIGQNVFQTSMGIDIPIRELIGLVISFVVLGIIATILNAKFMKYIIK</sequence>
<feature type="transmembrane region" description="Helical" evidence="1">
    <location>
        <begin position="7"/>
        <end position="25"/>
    </location>
</feature>
<organism evidence="2 3">
    <name type="scientific">Clostridium malenominatum</name>
    <dbReference type="NCBI Taxonomy" id="1539"/>
    <lineage>
        <taxon>Bacteria</taxon>
        <taxon>Bacillati</taxon>
        <taxon>Bacillota</taxon>
        <taxon>Clostridia</taxon>
        <taxon>Eubacteriales</taxon>
        <taxon>Clostridiaceae</taxon>
        <taxon>Clostridium</taxon>
    </lineage>
</organism>
<evidence type="ECO:0000313" key="3">
    <source>
        <dbReference type="Proteomes" id="UP001500339"/>
    </source>
</evidence>
<feature type="transmembrane region" description="Helical" evidence="1">
    <location>
        <begin position="63"/>
        <end position="81"/>
    </location>
</feature>
<accession>A0ABP3U902</accession>
<comment type="caution">
    <text evidence="2">The sequence shown here is derived from an EMBL/GenBank/DDBJ whole genome shotgun (WGS) entry which is preliminary data.</text>
</comment>
<keyword evidence="3" id="KW-1185">Reference proteome</keyword>
<dbReference type="RefSeq" id="WP_343769275.1">
    <property type="nucleotide sequence ID" value="NZ_BAAACF010000001.1"/>
</dbReference>
<dbReference type="Proteomes" id="UP001500339">
    <property type="component" value="Unassembled WGS sequence"/>
</dbReference>
<feature type="transmembrane region" description="Helical" evidence="1">
    <location>
        <begin position="257"/>
        <end position="276"/>
    </location>
</feature>
<keyword evidence="1" id="KW-0472">Membrane</keyword>
<evidence type="ECO:0000313" key="2">
    <source>
        <dbReference type="EMBL" id="GAA0725143.1"/>
    </source>
</evidence>
<dbReference type="EMBL" id="BAAACF010000001">
    <property type="protein sequence ID" value="GAA0725143.1"/>
    <property type="molecule type" value="Genomic_DNA"/>
</dbReference>
<proteinExistence type="predicted"/>
<feature type="transmembrane region" description="Helical" evidence="1">
    <location>
        <begin position="226"/>
        <end position="245"/>
    </location>
</feature>
<evidence type="ECO:0000256" key="1">
    <source>
        <dbReference type="SAM" id="Phobius"/>
    </source>
</evidence>
<feature type="transmembrane region" description="Helical" evidence="1">
    <location>
        <begin position="118"/>
        <end position="138"/>
    </location>
</feature>
<reference evidence="3" key="1">
    <citation type="journal article" date="2019" name="Int. J. Syst. Evol. Microbiol.">
        <title>The Global Catalogue of Microorganisms (GCM) 10K type strain sequencing project: providing services to taxonomists for standard genome sequencing and annotation.</title>
        <authorList>
            <consortium name="The Broad Institute Genomics Platform"/>
            <consortium name="The Broad Institute Genome Sequencing Center for Infectious Disease"/>
            <person name="Wu L."/>
            <person name="Ma J."/>
        </authorList>
    </citation>
    <scope>NUCLEOTIDE SEQUENCE [LARGE SCALE GENOMIC DNA]</scope>
    <source>
        <strain evidence="3">JCM 1405</strain>
    </source>
</reference>
<keyword evidence="1" id="KW-1133">Transmembrane helix</keyword>
<feature type="transmembrane region" description="Helical" evidence="1">
    <location>
        <begin position="158"/>
        <end position="183"/>
    </location>
</feature>
<name>A0ABP3U902_9CLOT</name>
<feature type="transmembrane region" description="Helical" evidence="1">
    <location>
        <begin position="93"/>
        <end position="112"/>
    </location>
</feature>